<dbReference type="PANTHER" id="PTHR10694:SF7">
    <property type="entry name" value="[HISTONE H3]-TRIMETHYL-L-LYSINE(9) DEMETHYLASE"/>
    <property type="match status" value="1"/>
</dbReference>
<dbReference type="PROSITE" id="PS51184">
    <property type="entry name" value="JMJC"/>
    <property type="match status" value="1"/>
</dbReference>
<organism evidence="11 12">
    <name type="scientific">[Candida] anglica</name>
    <dbReference type="NCBI Taxonomy" id="148631"/>
    <lineage>
        <taxon>Eukaryota</taxon>
        <taxon>Fungi</taxon>
        <taxon>Dikarya</taxon>
        <taxon>Ascomycota</taxon>
        <taxon>Saccharomycotina</taxon>
        <taxon>Pichiomycetes</taxon>
        <taxon>Debaryomycetaceae</taxon>
        <taxon>Kurtzmaniella</taxon>
    </lineage>
</organism>
<dbReference type="Gene3D" id="2.60.120.650">
    <property type="entry name" value="Cupin"/>
    <property type="match status" value="1"/>
</dbReference>
<dbReference type="Pfam" id="PF02375">
    <property type="entry name" value="JmjN"/>
    <property type="match status" value="1"/>
</dbReference>
<keyword evidence="5" id="KW-0862">Zinc</keyword>
<evidence type="ECO:0000259" key="9">
    <source>
        <dbReference type="PROSITE" id="PS51184"/>
    </source>
</evidence>
<dbReference type="SUPFAM" id="SSF51197">
    <property type="entry name" value="Clavaminate synthase-like"/>
    <property type="match status" value="1"/>
</dbReference>
<sequence length="889" mass="101877">MSSVYQADPSLVVEPHHYSGGIPVFMPTMAEFKDFYAFNKAINKYGMQSGIVKIIPPQEWKRALPKYTNKQLESIRIKNPIIQHINGVGAGVYSSQNIERTRTYSMEQWKDLSQHSNYLPPAPRGKVRETSHKNVKDHGIQIGKRSRSSSTSATSTKAAGSFHKNYNIDTSEFTPERCEQLEAAYWKTLTYAEPMYGADSLGSLFSSNVKSWNVANLPNILDLMDTRLPGVNDAYLYAGLWKATFSWHLEDQDLYSINYLHFGAPKQWYSIPQEQASKFYELMKEEFPEDSRQCSEFLRHKTFMMSPTYLAKHGIQCNKIVHNEGEYIITYPYGYHSGFNFGYNLAESVNFALDDWFQYGKVTKKCECINDSVGINVDHLYCKFMGIPYEHHLSKNEDNEDANLDVVEQETIEDQKESTVKLTKKKVKQNRKPPSSSKSPELPKVTKPDFECHLCPNNLPKILQNMKLFQLIDIDSTPYRAHRICAEQLNGLSITEQKDTLDKVAKNQPEPQKTNRLILRHTIKGISSVTQAQRNLKCGVCNKRNDKSKPQHGVCFQCVHPKCVRAYHATCAISDGVLFGETEEGNTCKFHRNKTVFQPMNLAKFEKISRIPIKSIIQFSLVKPITTKIVQPKELFSGLITGNFPEESLLHVNIYPHLRESLEVSYENLLINGDDGHSSTVDNSFLIHTREAKKISTRKKTIKEDRTVTGLEDVNLTKILDDPFNIVESLLFLHRAPSVTQDISNGVFWHYIHSASTDVVARYSNNIKSDTPNDANYLKQLDRKLKRKFDGNKFELIDKKPKFINSEFKQQPVVNGHFLPRQPPTPPMYLQQPQIHYPNYYMQPMNLPNFHYQPTHLQGPSAMQNTMVPIHGPTNGVQYVSLRQNNPQR</sequence>
<evidence type="ECO:0000256" key="2">
    <source>
        <dbReference type="ARBA" id="ARBA00012900"/>
    </source>
</evidence>
<dbReference type="PROSITE" id="PS51183">
    <property type="entry name" value="JMJN"/>
    <property type="match status" value="1"/>
</dbReference>
<evidence type="ECO:0000256" key="5">
    <source>
        <dbReference type="ARBA" id="ARBA00022833"/>
    </source>
</evidence>
<proteinExistence type="inferred from homology"/>
<feature type="region of interest" description="Disordered" evidence="7">
    <location>
        <begin position="115"/>
        <end position="156"/>
    </location>
</feature>
<evidence type="ECO:0000256" key="7">
    <source>
        <dbReference type="SAM" id="MobiDB-lite"/>
    </source>
</evidence>
<accession>A0ABP0EBD7</accession>
<dbReference type="Pfam" id="PF13771">
    <property type="entry name" value="zf-HC5HC2H"/>
    <property type="match status" value="1"/>
</dbReference>
<dbReference type="SMART" id="SM00545">
    <property type="entry name" value="JmjN"/>
    <property type="match status" value="1"/>
</dbReference>
<dbReference type="SMART" id="SM00558">
    <property type="entry name" value="JmjC"/>
    <property type="match status" value="1"/>
</dbReference>
<keyword evidence="12" id="KW-1185">Reference proteome</keyword>
<feature type="compositionally biased region" description="Basic and acidic residues" evidence="7">
    <location>
        <begin position="126"/>
        <end position="139"/>
    </location>
</feature>
<feature type="domain" description="PHD-type" evidence="10">
    <location>
        <begin position="449"/>
        <end position="592"/>
    </location>
</feature>
<reference evidence="11 12" key="1">
    <citation type="submission" date="2024-01" db="EMBL/GenBank/DDBJ databases">
        <authorList>
            <consortium name="Genoscope - CEA"/>
            <person name="William W."/>
        </authorList>
    </citation>
    <scope>NUCLEOTIDE SEQUENCE [LARGE SCALE GENOMIC DNA]</scope>
    <source>
        <strain evidence="11 12">29B2s-10</strain>
    </source>
</reference>
<dbReference type="EC" id="1.14.11.66" evidence="2"/>
<dbReference type="CDD" id="cd15571">
    <property type="entry name" value="ePHD"/>
    <property type="match status" value="1"/>
</dbReference>
<comment type="catalytic activity">
    <reaction evidence="6">
        <text>N(6),N(6),N(6)-trimethyl-L-lysyl(9)-[histone H3] + 2 2-oxoglutarate + 2 O2 = N(6)-methyl-L-lysyl(9)-[histone H3] + 2 formaldehyde + 2 succinate + 2 CO2</text>
        <dbReference type="Rhea" id="RHEA:60200"/>
        <dbReference type="Rhea" id="RHEA-COMP:15538"/>
        <dbReference type="Rhea" id="RHEA-COMP:15542"/>
        <dbReference type="ChEBI" id="CHEBI:15379"/>
        <dbReference type="ChEBI" id="CHEBI:16526"/>
        <dbReference type="ChEBI" id="CHEBI:16810"/>
        <dbReference type="ChEBI" id="CHEBI:16842"/>
        <dbReference type="ChEBI" id="CHEBI:30031"/>
        <dbReference type="ChEBI" id="CHEBI:61929"/>
        <dbReference type="ChEBI" id="CHEBI:61961"/>
        <dbReference type="EC" id="1.14.11.66"/>
    </reaction>
</comment>
<evidence type="ECO:0000313" key="12">
    <source>
        <dbReference type="Proteomes" id="UP001497600"/>
    </source>
</evidence>
<gene>
    <name evidence="11" type="primary">RPH1</name>
    <name evidence="11" type="ORF">CAAN4_D11980</name>
</gene>
<dbReference type="InterPro" id="IPR003347">
    <property type="entry name" value="JmjC_dom"/>
</dbReference>
<evidence type="ECO:0000259" key="8">
    <source>
        <dbReference type="PROSITE" id="PS51183"/>
    </source>
</evidence>
<dbReference type="InterPro" id="IPR013083">
    <property type="entry name" value="Znf_RING/FYVE/PHD"/>
</dbReference>
<dbReference type="InterPro" id="IPR003349">
    <property type="entry name" value="JmjN"/>
</dbReference>
<dbReference type="PANTHER" id="PTHR10694">
    <property type="entry name" value="LYSINE-SPECIFIC DEMETHYLASE"/>
    <property type="match status" value="1"/>
</dbReference>
<evidence type="ECO:0000256" key="1">
    <source>
        <dbReference type="ARBA" id="ARBA00009711"/>
    </source>
</evidence>
<evidence type="ECO:0000256" key="6">
    <source>
        <dbReference type="ARBA" id="ARBA00049349"/>
    </source>
</evidence>
<evidence type="ECO:0000256" key="3">
    <source>
        <dbReference type="ARBA" id="ARBA00022723"/>
    </source>
</evidence>
<feature type="compositionally biased region" description="Basic residues" evidence="7">
    <location>
        <begin position="422"/>
        <end position="431"/>
    </location>
</feature>
<feature type="compositionally biased region" description="Low complexity" evidence="7">
    <location>
        <begin position="432"/>
        <end position="443"/>
    </location>
</feature>
<evidence type="ECO:0000259" key="10">
    <source>
        <dbReference type="PROSITE" id="PS51805"/>
    </source>
</evidence>
<dbReference type="Gene3D" id="3.30.40.10">
    <property type="entry name" value="Zinc/RING finger domain, C3HC4 (zinc finger)"/>
    <property type="match status" value="1"/>
</dbReference>
<dbReference type="PROSITE" id="PS51805">
    <property type="entry name" value="EPHD"/>
    <property type="match status" value="1"/>
</dbReference>
<name>A0ABP0EBD7_9ASCO</name>
<evidence type="ECO:0000256" key="4">
    <source>
        <dbReference type="ARBA" id="ARBA00022771"/>
    </source>
</evidence>
<keyword evidence="4" id="KW-0863">Zinc-finger</keyword>
<dbReference type="Proteomes" id="UP001497600">
    <property type="component" value="Chromosome D"/>
</dbReference>
<comment type="similarity">
    <text evidence="1">Belongs to the JHDM3 histone demethylase family.</text>
</comment>
<dbReference type="Pfam" id="PF02373">
    <property type="entry name" value="JmjC"/>
    <property type="match status" value="1"/>
</dbReference>
<feature type="domain" description="JmjC" evidence="9">
    <location>
        <begin position="206"/>
        <end position="368"/>
    </location>
</feature>
<dbReference type="InterPro" id="IPR034732">
    <property type="entry name" value="EPHD"/>
</dbReference>
<dbReference type="EMBL" id="OZ004256">
    <property type="protein sequence ID" value="CAK7904994.1"/>
    <property type="molecule type" value="Genomic_DNA"/>
</dbReference>
<feature type="domain" description="JmjN" evidence="8">
    <location>
        <begin position="22"/>
        <end position="63"/>
    </location>
</feature>
<protein>
    <recommendedName>
        <fullName evidence="2">[histone H3]-trimethyl-L-lysine(9) demethylase</fullName>
        <ecNumber evidence="2">1.14.11.66</ecNumber>
    </recommendedName>
</protein>
<keyword evidence="3" id="KW-0479">Metal-binding</keyword>
<evidence type="ECO:0000313" key="11">
    <source>
        <dbReference type="EMBL" id="CAK7904994.1"/>
    </source>
</evidence>
<feature type="region of interest" description="Disordered" evidence="7">
    <location>
        <begin position="415"/>
        <end position="444"/>
    </location>
</feature>